<comment type="subcellular location">
    <subcellularLocation>
        <location evidence="1 13 14">Cytoplasm</location>
    </subcellularLocation>
</comment>
<dbReference type="Pfam" id="PF00271">
    <property type="entry name" value="Helicase_C"/>
    <property type="match status" value="1"/>
</dbReference>
<evidence type="ECO:0000256" key="11">
    <source>
        <dbReference type="ARBA" id="ARBA00026033"/>
    </source>
</evidence>
<dbReference type="InterPro" id="IPR004807">
    <property type="entry name" value="UvrB"/>
</dbReference>
<dbReference type="Pfam" id="PF04851">
    <property type="entry name" value="ResIII"/>
    <property type="match status" value="1"/>
</dbReference>
<proteinExistence type="inferred from homology"/>
<dbReference type="PANTHER" id="PTHR24029">
    <property type="entry name" value="UVRABC SYSTEM PROTEIN B"/>
    <property type="match status" value="1"/>
</dbReference>
<evidence type="ECO:0000259" key="17">
    <source>
        <dbReference type="PROSITE" id="PS51192"/>
    </source>
</evidence>
<dbReference type="InterPro" id="IPR001650">
    <property type="entry name" value="Helicase_C-like"/>
</dbReference>
<dbReference type="GO" id="GO:0003677">
    <property type="term" value="F:DNA binding"/>
    <property type="evidence" value="ECO:0007669"/>
    <property type="project" value="UniProtKB-UniRule"/>
</dbReference>
<evidence type="ECO:0000313" key="20">
    <source>
        <dbReference type="EMBL" id="VXC84195.1"/>
    </source>
</evidence>
<keyword evidence="5 13" id="KW-0227">DNA damage</keyword>
<keyword evidence="4 13" id="KW-0547">Nucleotide-binding</keyword>
<comment type="domain">
    <text evidence="13">The beta-hairpin motif is involved in DNA binding.</text>
</comment>
<dbReference type="HAMAP" id="MF_00204">
    <property type="entry name" value="UvrB"/>
    <property type="match status" value="1"/>
</dbReference>
<keyword evidence="7 13" id="KW-0067">ATP-binding</keyword>
<keyword evidence="8 13" id="KW-0267">Excision nuclease</keyword>
<evidence type="ECO:0000256" key="4">
    <source>
        <dbReference type="ARBA" id="ARBA00022741"/>
    </source>
</evidence>
<dbReference type="GO" id="GO:0016887">
    <property type="term" value="F:ATP hydrolysis activity"/>
    <property type="evidence" value="ECO:0007669"/>
    <property type="project" value="InterPro"/>
</dbReference>
<dbReference type="GO" id="GO:0006289">
    <property type="term" value="P:nucleotide-excision repair"/>
    <property type="evidence" value="ECO:0007669"/>
    <property type="project" value="UniProtKB-UniRule"/>
</dbReference>
<keyword evidence="15" id="KW-0175">Coiled coil</keyword>
<evidence type="ECO:0000256" key="8">
    <source>
        <dbReference type="ARBA" id="ARBA00022881"/>
    </source>
</evidence>
<dbReference type="PROSITE" id="PS50151">
    <property type="entry name" value="UVR"/>
    <property type="match status" value="1"/>
</dbReference>
<dbReference type="GeneID" id="97178729"/>
<evidence type="ECO:0000313" key="19">
    <source>
        <dbReference type="EMBL" id="SPZ84317.1"/>
    </source>
</evidence>
<dbReference type="CDD" id="cd17916">
    <property type="entry name" value="DEXHc_UvrB"/>
    <property type="match status" value="1"/>
</dbReference>
<dbReference type="NCBIfam" id="NF003673">
    <property type="entry name" value="PRK05298.1"/>
    <property type="match status" value="1"/>
</dbReference>
<feature type="short sequence motif" description="Beta-hairpin" evidence="13">
    <location>
        <begin position="90"/>
        <end position="113"/>
    </location>
</feature>
<feature type="domain" description="Helicase C-terminal" evidence="18">
    <location>
        <begin position="429"/>
        <end position="582"/>
    </location>
</feature>
<dbReference type="Pfam" id="PF02151">
    <property type="entry name" value="UVR"/>
    <property type="match status" value="1"/>
</dbReference>
<keyword evidence="10 13" id="KW-0742">SOS response</keyword>
<comment type="function">
    <text evidence="13">The UvrABC repair system catalyzes the recognition and processing of DNA lesions. A damage recognition complex composed of 2 UvrA and 2 UvrB subunits scans DNA for abnormalities. Upon binding of the UvrA(2)B(2) complex to a putative damaged site, the DNA wraps around one UvrB monomer. DNA wrap is dependent on ATP binding by UvrB and probably causes local melting of the DNA helix, facilitating insertion of UvrB beta-hairpin between the DNA strands. Then UvrB probes one DNA strand for the presence of a lesion. If a lesion is found the UvrA subunits dissociate and the UvrB-DNA preincision complex is formed. This complex is subsequently bound by UvrC and the second UvrB is released. If no lesion is found, the DNA wraps around the other UvrB subunit that will check the other stand for damage.</text>
</comment>
<dbReference type="Pfam" id="PF12344">
    <property type="entry name" value="UvrB"/>
    <property type="match status" value="1"/>
</dbReference>
<comment type="subunit">
    <text evidence="11 13 14">Forms a heterotetramer with UvrA during the search for lesions. Interacts with UvrC in an incision complex.</text>
</comment>
<feature type="binding site" evidence="13">
    <location>
        <begin position="37"/>
        <end position="44"/>
    </location>
    <ligand>
        <name>ATP</name>
        <dbReference type="ChEBI" id="CHEBI:30616"/>
    </ligand>
</feature>
<dbReference type="EMBL" id="UAUU01000002">
    <property type="protein sequence ID" value="SPZ84317.1"/>
    <property type="molecule type" value="Genomic_DNA"/>
</dbReference>
<keyword evidence="3 13" id="KW-0963">Cytoplasm</keyword>
<reference evidence="20 22" key="2">
    <citation type="submission" date="2019-10" db="EMBL/GenBank/DDBJ databases">
        <authorList>
            <person name="Karimi E."/>
        </authorList>
    </citation>
    <scope>NUCLEOTIDE SEQUENCE [LARGE SCALE GENOMIC DNA]</scope>
    <source>
        <strain evidence="20">Sphingobacterium sp. 8BC</strain>
    </source>
</reference>
<dbReference type="GO" id="GO:0009380">
    <property type="term" value="C:excinuclease repair complex"/>
    <property type="evidence" value="ECO:0007669"/>
    <property type="project" value="InterPro"/>
</dbReference>
<dbReference type="Proteomes" id="UP000251241">
    <property type="component" value="Unassembled WGS sequence"/>
</dbReference>
<dbReference type="PROSITE" id="PS51194">
    <property type="entry name" value="HELICASE_CTER"/>
    <property type="match status" value="1"/>
</dbReference>
<dbReference type="CDD" id="cd18790">
    <property type="entry name" value="SF2_C_UvrB"/>
    <property type="match status" value="1"/>
</dbReference>
<feature type="coiled-coil region" evidence="15">
    <location>
        <begin position="631"/>
        <end position="658"/>
    </location>
</feature>
<comment type="similarity">
    <text evidence="2 13 14">Belongs to the UvrB family.</text>
</comment>
<dbReference type="InterPro" id="IPR024759">
    <property type="entry name" value="UvrB_YAD/RRR_dom"/>
</dbReference>
<keyword evidence="6 13" id="KW-0228">DNA excision</keyword>
<evidence type="ECO:0000256" key="2">
    <source>
        <dbReference type="ARBA" id="ARBA00008533"/>
    </source>
</evidence>
<dbReference type="InterPro" id="IPR014001">
    <property type="entry name" value="Helicase_ATP-bd"/>
</dbReference>
<protein>
    <recommendedName>
        <fullName evidence="12 13">UvrABC system protein B</fullName>
        <shortName evidence="13">Protein UvrB</shortName>
    </recommendedName>
    <alternativeName>
        <fullName evidence="13">Excinuclease ABC subunit B</fullName>
    </alternativeName>
</protein>
<evidence type="ECO:0000256" key="10">
    <source>
        <dbReference type="ARBA" id="ARBA00023236"/>
    </source>
</evidence>
<dbReference type="GO" id="GO:0005524">
    <property type="term" value="F:ATP binding"/>
    <property type="evidence" value="ECO:0007669"/>
    <property type="project" value="UniProtKB-UniRule"/>
</dbReference>
<dbReference type="InterPro" id="IPR027417">
    <property type="entry name" value="P-loop_NTPase"/>
</dbReference>
<dbReference type="InterPro" id="IPR041471">
    <property type="entry name" value="UvrB_inter"/>
</dbReference>
<evidence type="ECO:0000256" key="6">
    <source>
        <dbReference type="ARBA" id="ARBA00022769"/>
    </source>
</evidence>
<dbReference type="EMBL" id="CABWMV010000024">
    <property type="protein sequence ID" value="VXC84195.1"/>
    <property type="molecule type" value="Genomic_DNA"/>
</dbReference>
<dbReference type="SMART" id="SM00487">
    <property type="entry name" value="DEXDc"/>
    <property type="match status" value="1"/>
</dbReference>
<accession>A0A2X2IQ17</accession>
<dbReference type="RefSeq" id="WP_070563271.1">
    <property type="nucleotide sequence ID" value="NZ_CP068086.1"/>
</dbReference>
<dbReference type="SUPFAM" id="SSF46600">
    <property type="entry name" value="C-terminal UvrC-binding domain of UvrB"/>
    <property type="match status" value="1"/>
</dbReference>
<evidence type="ECO:0000256" key="5">
    <source>
        <dbReference type="ARBA" id="ARBA00022763"/>
    </source>
</evidence>
<evidence type="ECO:0000313" key="22">
    <source>
        <dbReference type="Proteomes" id="UP000432350"/>
    </source>
</evidence>
<organism evidence="19 21">
    <name type="scientific">Sphingobacterium multivorum</name>
    <dbReference type="NCBI Taxonomy" id="28454"/>
    <lineage>
        <taxon>Bacteria</taxon>
        <taxon>Pseudomonadati</taxon>
        <taxon>Bacteroidota</taxon>
        <taxon>Sphingobacteriia</taxon>
        <taxon>Sphingobacteriales</taxon>
        <taxon>Sphingobacteriaceae</taxon>
        <taxon>Sphingobacterium</taxon>
    </lineage>
</organism>
<accession>A0A654BU07</accession>
<evidence type="ECO:0000256" key="12">
    <source>
        <dbReference type="ARBA" id="ARBA00029504"/>
    </source>
</evidence>
<dbReference type="AlphaFoldDB" id="A0A2X2IQ17"/>
<reference evidence="19 21" key="1">
    <citation type="submission" date="2018-06" db="EMBL/GenBank/DDBJ databases">
        <authorList>
            <consortium name="Pathogen Informatics"/>
            <person name="Doyle S."/>
        </authorList>
    </citation>
    <scope>NUCLEOTIDE SEQUENCE [LARGE SCALE GENOMIC DNA]</scope>
    <source>
        <strain evidence="19 21">NCTC11343</strain>
    </source>
</reference>
<keyword evidence="9 13" id="KW-0234">DNA repair</keyword>
<dbReference type="InterPro" id="IPR001943">
    <property type="entry name" value="UVR_dom"/>
</dbReference>
<dbReference type="Gene3D" id="3.40.50.300">
    <property type="entry name" value="P-loop containing nucleotide triphosphate hydrolases"/>
    <property type="match status" value="3"/>
</dbReference>
<name>A0A2X2IQ17_SPHMU</name>
<evidence type="ECO:0000313" key="21">
    <source>
        <dbReference type="Proteomes" id="UP000251241"/>
    </source>
</evidence>
<evidence type="ECO:0000256" key="14">
    <source>
        <dbReference type="RuleBase" id="RU003587"/>
    </source>
</evidence>
<gene>
    <name evidence="19" type="primary">uvrB_1</name>
    <name evidence="13 20" type="synonym">uvrB</name>
    <name evidence="19" type="ORF">NCTC11343_00852</name>
    <name evidence="20" type="ORF">SPHINGO8BC_50384</name>
</gene>
<evidence type="ECO:0000256" key="13">
    <source>
        <dbReference type="HAMAP-Rule" id="MF_00204"/>
    </source>
</evidence>
<dbReference type="GO" id="GO:0009381">
    <property type="term" value="F:excinuclease ABC activity"/>
    <property type="evidence" value="ECO:0007669"/>
    <property type="project" value="UniProtKB-UniRule"/>
</dbReference>
<dbReference type="PANTHER" id="PTHR24029:SF0">
    <property type="entry name" value="UVRABC SYSTEM PROTEIN B"/>
    <property type="match status" value="1"/>
</dbReference>
<dbReference type="Pfam" id="PF17757">
    <property type="entry name" value="UvrB_inter"/>
    <property type="match status" value="1"/>
</dbReference>
<dbReference type="Proteomes" id="UP000432350">
    <property type="component" value="Unassembled WGS sequence"/>
</dbReference>
<dbReference type="GO" id="GO:0005737">
    <property type="term" value="C:cytoplasm"/>
    <property type="evidence" value="ECO:0007669"/>
    <property type="project" value="UniProtKB-SubCell"/>
</dbReference>
<evidence type="ECO:0000259" key="18">
    <source>
        <dbReference type="PROSITE" id="PS51194"/>
    </source>
</evidence>
<dbReference type="SMART" id="SM00490">
    <property type="entry name" value="HELICc"/>
    <property type="match status" value="1"/>
</dbReference>
<dbReference type="InterPro" id="IPR036876">
    <property type="entry name" value="UVR_dom_sf"/>
</dbReference>
<dbReference type="PROSITE" id="PS51192">
    <property type="entry name" value="HELICASE_ATP_BIND_1"/>
    <property type="match status" value="1"/>
</dbReference>
<evidence type="ECO:0000256" key="7">
    <source>
        <dbReference type="ARBA" id="ARBA00022840"/>
    </source>
</evidence>
<evidence type="ECO:0000256" key="3">
    <source>
        <dbReference type="ARBA" id="ARBA00022490"/>
    </source>
</evidence>
<sequence length="677" mass="77540">MKFELTSEYKPTGDQPEAIKQLVAGVEQAEQYQTLLGVTGSGKTFTVANVIQETQKPTLILSHNKTLAAQLYGEFKQFFPNNSVNYFVSYYDYYQPEAFIASTNTYIEKDLAINEEIEKLRLATTSSLMSGRRDIVVVSSVSCIYGMGNPEDFSRSIFRFGVGMTVTRNAFLHKLVEILYSRTTTEFKRGTFRVKGDTVDVFPAYLDNAIRISFFGDEIDELSEIDPISGKTLNKMEDLALFPANLFVTPKEKFKESIWAIQDELMQRKTQLEDEGLMLEAKRLEERVNYDLEMMRELGYCSGIENYSRFFDGRQPGMRPFCLLDYFPEDYLLVIDESHVTLPQLRAMYGGDRSRKVSLVEHGFRLPAALDNRPLNFPEFESLTNQTIYVSATPGDYELQQTEGVVVEQVIRPTGLLDPIIEVRPAINQVDDFLEEVDKTIKEGGRVLATTLTKRMAEELSKYMTKLNLKVRYIHSEIKTLERVEILRGLRLGEFDILVGVNLLREGLDLPEVTLVAILDADKEGFLRSERSLIQTIGRAARNDKGRVIMYADKMTDSMRVTIDETNRRRDKQMKYNLEHGITPRTVGKTREEILEQTSVADFSGIEPKIYVEPDPSQAIAADPVMQYLSEKDLKKAIDNVRKKMDKSAKEMDFLEAAKYRDEMFSLEKLYEERFPS</sequence>
<dbReference type="Gene3D" id="4.10.860.10">
    <property type="entry name" value="UVR domain"/>
    <property type="match status" value="1"/>
</dbReference>
<feature type="domain" description="UVR" evidence="16">
    <location>
        <begin position="635"/>
        <end position="670"/>
    </location>
</feature>
<dbReference type="GO" id="GO:0009432">
    <property type="term" value="P:SOS response"/>
    <property type="evidence" value="ECO:0007669"/>
    <property type="project" value="UniProtKB-UniRule"/>
</dbReference>
<dbReference type="SUPFAM" id="SSF52540">
    <property type="entry name" value="P-loop containing nucleoside triphosphate hydrolases"/>
    <property type="match status" value="2"/>
</dbReference>
<evidence type="ECO:0000259" key="16">
    <source>
        <dbReference type="PROSITE" id="PS50151"/>
    </source>
</evidence>
<dbReference type="InterPro" id="IPR006935">
    <property type="entry name" value="Helicase/UvrB_N"/>
</dbReference>
<evidence type="ECO:0000256" key="9">
    <source>
        <dbReference type="ARBA" id="ARBA00023204"/>
    </source>
</evidence>
<evidence type="ECO:0000256" key="15">
    <source>
        <dbReference type="SAM" id="Coils"/>
    </source>
</evidence>
<dbReference type="NCBIfam" id="TIGR00631">
    <property type="entry name" value="uvrb"/>
    <property type="match status" value="1"/>
</dbReference>
<feature type="domain" description="Helicase ATP-binding" evidence="17">
    <location>
        <begin position="24"/>
        <end position="167"/>
    </location>
</feature>
<evidence type="ECO:0000256" key="1">
    <source>
        <dbReference type="ARBA" id="ARBA00004496"/>
    </source>
</evidence>